<dbReference type="CDD" id="cd06171">
    <property type="entry name" value="Sigma70_r4"/>
    <property type="match status" value="1"/>
</dbReference>
<evidence type="ECO:0000256" key="2">
    <source>
        <dbReference type="ARBA" id="ARBA00023015"/>
    </source>
</evidence>
<evidence type="ECO:0000259" key="7">
    <source>
        <dbReference type="PROSITE" id="PS00622"/>
    </source>
</evidence>
<dbReference type="PANTHER" id="PTHR43133">
    <property type="entry name" value="RNA POLYMERASE ECF-TYPE SIGMA FACTO"/>
    <property type="match status" value="1"/>
</dbReference>
<dbReference type="PANTHER" id="PTHR43133:SF8">
    <property type="entry name" value="RNA POLYMERASE SIGMA FACTOR HI_1459-RELATED"/>
    <property type="match status" value="1"/>
</dbReference>
<keyword evidence="6" id="KW-0175">Coiled coil</keyword>
<dbReference type="InterPro" id="IPR000792">
    <property type="entry name" value="Tscrpt_reg_LuxR_C"/>
</dbReference>
<dbReference type="Pfam" id="PF08281">
    <property type="entry name" value="Sigma70_r4_2"/>
    <property type="match status" value="1"/>
</dbReference>
<feature type="coiled-coil region" evidence="6">
    <location>
        <begin position="156"/>
        <end position="183"/>
    </location>
</feature>
<organism evidence="8 9">
    <name type="scientific">Ruminococcus flavefaciens 007c</name>
    <dbReference type="NCBI Taxonomy" id="1341157"/>
    <lineage>
        <taxon>Bacteria</taxon>
        <taxon>Bacillati</taxon>
        <taxon>Bacillota</taxon>
        <taxon>Clostridia</taxon>
        <taxon>Eubacteriales</taxon>
        <taxon>Oscillospiraceae</taxon>
        <taxon>Ruminococcus</taxon>
    </lineage>
</organism>
<dbReference type="GO" id="GO:0016987">
    <property type="term" value="F:sigma factor activity"/>
    <property type="evidence" value="ECO:0007669"/>
    <property type="project" value="UniProtKB-KW"/>
</dbReference>
<dbReference type="SUPFAM" id="SSF88946">
    <property type="entry name" value="Sigma2 domain of RNA polymerase sigma factors"/>
    <property type="match status" value="1"/>
</dbReference>
<keyword evidence="3" id="KW-0731">Sigma factor</keyword>
<dbReference type="GO" id="GO:0003677">
    <property type="term" value="F:DNA binding"/>
    <property type="evidence" value="ECO:0007669"/>
    <property type="project" value="UniProtKB-KW"/>
</dbReference>
<keyword evidence="5" id="KW-0804">Transcription</keyword>
<keyword evidence="4" id="KW-0238">DNA-binding</keyword>
<evidence type="ECO:0000256" key="5">
    <source>
        <dbReference type="ARBA" id="ARBA00023163"/>
    </source>
</evidence>
<dbReference type="InterPro" id="IPR036388">
    <property type="entry name" value="WH-like_DNA-bd_sf"/>
</dbReference>
<dbReference type="SUPFAM" id="SSF88659">
    <property type="entry name" value="Sigma3 and sigma4 domains of RNA polymerase sigma factors"/>
    <property type="match status" value="1"/>
</dbReference>
<dbReference type="NCBIfam" id="TIGR02937">
    <property type="entry name" value="sigma70-ECF"/>
    <property type="match status" value="1"/>
</dbReference>
<dbReference type="PROSITE" id="PS00622">
    <property type="entry name" value="HTH_LUXR_1"/>
    <property type="match status" value="1"/>
</dbReference>
<comment type="similarity">
    <text evidence="1">Belongs to the sigma-70 factor family. ECF subfamily.</text>
</comment>
<dbReference type="EMBL" id="ATAX01000026">
    <property type="protein sequence ID" value="EWM53319.1"/>
    <property type="molecule type" value="Genomic_DNA"/>
</dbReference>
<evidence type="ECO:0000313" key="9">
    <source>
        <dbReference type="Proteomes" id="UP000019365"/>
    </source>
</evidence>
<accession>W7UPD5</accession>
<dbReference type="InterPro" id="IPR013324">
    <property type="entry name" value="RNA_pol_sigma_r3/r4-like"/>
</dbReference>
<dbReference type="AlphaFoldDB" id="W7UPD5"/>
<dbReference type="InterPro" id="IPR013325">
    <property type="entry name" value="RNA_pol_sigma_r2"/>
</dbReference>
<gene>
    <name evidence="8" type="ORF">RF007C_10125</name>
</gene>
<dbReference type="OrthoDB" id="1820736at2"/>
<dbReference type="GO" id="GO:0006352">
    <property type="term" value="P:DNA-templated transcription initiation"/>
    <property type="evidence" value="ECO:0007669"/>
    <property type="project" value="InterPro"/>
</dbReference>
<dbReference type="PATRIC" id="fig|1341157.4.peg.2095"/>
<keyword evidence="9" id="KW-1185">Reference proteome</keyword>
<sequence length="190" mass="21876">MTDSQLRELMKGPSEVWQRALYDEYCTYVYTIAANNLRSCGTAEDIEECTADIFVDIFRSLQSEKTYSGDLKWIISTIAKRSSIDFFRRISLKNNRTVPIDDVTAFYEASENDIENASERKELKRILIDCVKKLGDPDSSIIIRHYYYGRSSGEIASELNMTASSVQKRIQRARKKLKNLLFKAGVDAEW</sequence>
<comment type="caution">
    <text evidence="8">The sequence shown here is derived from an EMBL/GenBank/DDBJ whole genome shotgun (WGS) entry which is preliminary data.</text>
</comment>
<dbReference type="RefSeq" id="WP_019680285.1">
    <property type="nucleotide sequence ID" value="NZ_ATAX01000026.1"/>
</dbReference>
<reference evidence="8 9" key="1">
    <citation type="journal article" date="2014" name="PLoS ONE">
        <title>Rumen cellulosomics: divergent fiber-degrading strategies revealed by comparative genome-wide analysis of six ruminococcal strains.</title>
        <authorList>
            <person name="Dassa B."/>
            <person name="Borovok I."/>
            <person name="Ruimy-Israeli V."/>
            <person name="Lamed R."/>
            <person name="Flint H.J."/>
            <person name="Duncan S.H."/>
            <person name="Henrissat B."/>
            <person name="Coutinho P."/>
            <person name="Morrison M."/>
            <person name="Mosoni P."/>
            <person name="Yeoman C.J."/>
            <person name="White B.A."/>
            <person name="Bayer E.A."/>
        </authorList>
    </citation>
    <scope>NUCLEOTIDE SEQUENCE [LARGE SCALE GENOMIC DNA]</scope>
    <source>
        <strain evidence="8 9">007c</strain>
    </source>
</reference>
<dbReference type="Gene3D" id="1.10.10.10">
    <property type="entry name" value="Winged helix-like DNA-binding domain superfamily/Winged helix DNA-binding domain"/>
    <property type="match status" value="1"/>
</dbReference>
<evidence type="ECO:0000256" key="6">
    <source>
        <dbReference type="SAM" id="Coils"/>
    </source>
</evidence>
<feature type="domain" description="HTH luxR-type" evidence="7">
    <location>
        <begin position="149"/>
        <end position="176"/>
    </location>
</feature>
<evidence type="ECO:0000256" key="3">
    <source>
        <dbReference type="ARBA" id="ARBA00023082"/>
    </source>
</evidence>
<dbReference type="Gene3D" id="1.10.1740.10">
    <property type="match status" value="1"/>
</dbReference>
<name>W7UPD5_RUMFL</name>
<keyword evidence="2" id="KW-0805">Transcription regulation</keyword>
<evidence type="ECO:0000256" key="4">
    <source>
        <dbReference type="ARBA" id="ARBA00023125"/>
    </source>
</evidence>
<proteinExistence type="inferred from homology"/>
<dbReference type="InterPro" id="IPR013249">
    <property type="entry name" value="RNA_pol_sigma70_r4_t2"/>
</dbReference>
<dbReference type="eggNOG" id="COG1595">
    <property type="taxonomic scope" value="Bacteria"/>
</dbReference>
<evidence type="ECO:0000256" key="1">
    <source>
        <dbReference type="ARBA" id="ARBA00010641"/>
    </source>
</evidence>
<protein>
    <recommendedName>
        <fullName evidence="7">HTH luxR-type domain-containing protein</fullName>
    </recommendedName>
</protein>
<dbReference type="Proteomes" id="UP000019365">
    <property type="component" value="Unassembled WGS sequence"/>
</dbReference>
<evidence type="ECO:0000313" key="8">
    <source>
        <dbReference type="EMBL" id="EWM53319.1"/>
    </source>
</evidence>
<dbReference type="InterPro" id="IPR039425">
    <property type="entry name" value="RNA_pol_sigma-70-like"/>
</dbReference>
<dbReference type="InterPro" id="IPR014284">
    <property type="entry name" value="RNA_pol_sigma-70_dom"/>
</dbReference>